<evidence type="ECO:0000256" key="1">
    <source>
        <dbReference type="ARBA" id="ARBA00004370"/>
    </source>
</evidence>
<evidence type="ECO:0000256" key="3">
    <source>
        <dbReference type="ARBA" id="ARBA00012976"/>
    </source>
</evidence>
<accession>A0A2S2PRZ1</accession>
<dbReference type="InterPro" id="IPR000560">
    <property type="entry name" value="His_Pase_clade-2"/>
</dbReference>
<sequence length="469" mass="53737">MKGQSSRVLLLLAFLSADLSGGDSCYEPIDQDPYLYFSHKTAYQLILNSKFKPVPYCRPTFVWMFIRSGTSYPSTNESLAIRQLHQFKDRVIKNHEERRNGHLCRNVLDSLKRWEFEINPTSENDISPQGRMDMQLLAKRTKDKMSEVLVKEINKNTFKIYASEDRKVMNSAEEFSRTMFGDDFRYKVLIEKIENNSSFIGLEACPKWTDAIQNSEASLFRKSPEYIEMVSQISKRLGFLDNITDSIVHAMYESCRYNKALVVESYPAWCGLFTRQELQLLEYYEDLDYYYKYGYGSEINTKVGCPIAKELMGYLNAVANNDSDRPSAVFRFGSSAGLLTTLLALGVARDPIPLTHSNYHAQYRRQWRMSQVDPFSGNFAAVFYKCDQGDEENKVMFYLNEGVYDYPGCNVGLCSWKFVESKFKHYLGPDGCDDEVCHDRSRASGVRRAGLVAALIPPIALAAYLHGVV</sequence>
<dbReference type="InterPro" id="IPR029033">
    <property type="entry name" value="His_PPase_superfam"/>
</dbReference>
<dbReference type="Pfam" id="PF00328">
    <property type="entry name" value="His_Phos_2"/>
    <property type="match status" value="1"/>
</dbReference>
<evidence type="ECO:0000256" key="11">
    <source>
        <dbReference type="ARBA" id="ARBA00043671"/>
    </source>
</evidence>
<dbReference type="GO" id="GO:0052745">
    <property type="term" value="F:inositol phosphate phosphatase activity"/>
    <property type="evidence" value="ECO:0007669"/>
    <property type="project" value="TreeGrafter"/>
</dbReference>
<dbReference type="EC" id="3.1.3.62" evidence="4"/>
<evidence type="ECO:0000256" key="12">
    <source>
        <dbReference type="ARBA" id="ARBA00043691"/>
    </source>
</evidence>
<evidence type="ECO:0000256" key="13">
    <source>
        <dbReference type="ARBA" id="ARBA00043832"/>
    </source>
</evidence>
<reference evidence="15" key="1">
    <citation type="submission" date="2018-04" db="EMBL/GenBank/DDBJ databases">
        <title>Transcriptome of Schizaphis graminum biotype I.</title>
        <authorList>
            <person name="Scully E.D."/>
            <person name="Geib S.M."/>
            <person name="Palmer N.A."/>
            <person name="Koch K."/>
            <person name="Bradshaw J."/>
            <person name="Heng-Moss T."/>
            <person name="Sarath G."/>
        </authorList>
    </citation>
    <scope>NUCLEOTIDE SEQUENCE</scope>
</reference>
<evidence type="ECO:0000256" key="5">
    <source>
        <dbReference type="ARBA" id="ARBA00018097"/>
    </source>
</evidence>
<dbReference type="PANTHER" id="PTHR20963:SF8">
    <property type="entry name" value="MULTIPLE INOSITOL POLYPHOSPHATE PHOSPHATASE 1"/>
    <property type="match status" value="1"/>
</dbReference>
<evidence type="ECO:0000256" key="8">
    <source>
        <dbReference type="ARBA" id="ARBA00023136"/>
    </source>
</evidence>
<comment type="catalytic activity">
    <reaction evidence="10">
        <text>1D-myo-inositol 1,2,5,6-tetrakisphosphate + H2O = 1D-myo-inositol 1,2,6-trisphosphate + phosphate</text>
        <dbReference type="Rhea" id="RHEA:77119"/>
        <dbReference type="ChEBI" id="CHEBI:15377"/>
        <dbReference type="ChEBI" id="CHEBI:43474"/>
        <dbReference type="ChEBI" id="CHEBI:195535"/>
        <dbReference type="ChEBI" id="CHEBI:195537"/>
        <dbReference type="EC" id="3.1.3.62"/>
    </reaction>
    <physiologicalReaction direction="left-to-right" evidence="10">
        <dbReference type="Rhea" id="RHEA:77120"/>
    </physiologicalReaction>
</comment>
<dbReference type="EMBL" id="GGMR01019536">
    <property type="protein sequence ID" value="MBY32155.1"/>
    <property type="molecule type" value="Transcribed_RNA"/>
</dbReference>
<dbReference type="GO" id="GO:0016020">
    <property type="term" value="C:membrane"/>
    <property type="evidence" value="ECO:0007669"/>
    <property type="project" value="UniProtKB-SubCell"/>
</dbReference>
<comment type="catalytic activity">
    <reaction evidence="12">
        <text>1D-myo-inositol hexakisphosphate + H2O = 1D-myo-inositol 1,2,4,5,6-pentakisphosphate + phosphate</text>
        <dbReference type="Rhea" id="RHEA:16989"/>
        <dbReference type="ChEBI" id="CHEBI:15377"/>
        <dbReference type="ChEBI" id="CHEBI:43474"/>
        <dbReference type="ChEBI" id="CHEBI:57798"/>
        <dbReference type="ChEBI" id="CHEBI:58130"/>
        <dbReference type="EC" id="3.1.3.62"/>
    </reaction>
    <physiologicalReaction direction="left-to-right" evidence="12">
        <dbReference type="Rhea" id="RHEA:16990"/>
    </physiologicalReaction>
</comment>
<dbReference type="Gene3D" id="3.40.50.1240">
    <property type="entry name" value="Phosphoglycerate mutase-like"/>
    <property type="match status" value="1"/>
</dbReference>
<comment type="catalytic activity">
    <reaction evidence="11">
        <text>1D-myo-inositol 1,2,4,5,6-pentakisphosphate + H2O = 1D-myo-inositol 1,2,5,6-tetrakisphosphate + phosphate</text>
        <dbReference type="Rhea" id="RHEA:77115"/>
        <dbReference type="ChEBI" id="CHEBI:15377"/>
        <dbReference type="ChEBI" id="CHEBI:43474"/>
        <dbReference type="ChEBI" id="CHEBI:57798"/>
        <dbReference type="ChEBI" id="CHEBI:195535"/>
        <dbReference type="EC" id="3.1.3.62"/>
    </reaction>
    <physiologicalReaction direction="left-to-right" evidence="11">
        <dbReference type="Rhea" id="RHEA:77116"/>
    </physiologicalReaction>
</comment>
<protein>
    <recommendedName>
        <fullName evidence="5">Multiple inositol polyphosphate phosphatase 1</fullName>
        <ecNumber evidence="4">3.1.3.62</ecNumber>
        <ecNumber evidence="3">3.1.3.80</ecNumber>
    </recommendedName>
    <alternativeName>
        <fullName evidence="9">2,3-bisphosphoglycerate 3-phosphatase</fullName>
    </alternativeName>
</protein>
<dbReference type="PANTHER" id="PTHR20963">
    <property type="entry name" value="MULTIPLE INOSITOL POLYPHOSPHATE PHOSPHATASE-RELATED"/>
    <property type="match status" value="1"/>
</dbReference>
<keyword evidence="8" id="KW-0472">Membrane</keyword>
<feature type="signal peptide" evidence="14">
    <location>
        <begin position="1"/>
        <end position="24"/>
    </location>
</feature>
<comment type="catalytic activity">
    <reaction evidence="13">
        <text>(2R)-2,3-bisphosphoglycerate + H2O = (2R)-2-phosphoglycerate + phosphate</text>
        <dbReference type="Rhea" id="RHEA:27381"/>
        <dbReference type="ChEBI" id="CHEBI:15377"/>
        <dbReference type="ChEBI" id="CHEBI:43474"/>
        <dbReference type="ChEBI" id="CHEBI:58248"/>
        <dbReference type="ChEBI" id="CHEBI:58289"/>
        <dbReference type="EC" id="3.1.3.80"/>
    </reaction>
    <physiologicalReaction direction="left-to-right" evidence="13">
        <dbReference type="Rhea" id="RHEA:27382"/>
    </physiologicalReaction>
</comment>
<evidence type="ECO:0000256" key="6">
    <source>
        <dbReference type="ARBA" id="ARBA00022729"/>
    </source>
</evidence>
<gene>
    <name evidence="15" type="primary">Minpp1</name>
    <name evidence="15" type="ORF">g.139841</name>
</gene>
<dbReference type="GO" id="GO:0034417">
    <property type="term" value="F:bisphosphoglycerate 3-phosphatase activity"/>
    <property type="evidence" value="ECO:0007669"/>
    <property type="project" value="UniProtKB-EC"/>
</dbReference>
<feature type="chain" id="PRO_5015477717" description="Multiple inositol polyphosphate phosphatase 1" evidence="14">
    <location>
        <begin position="25"/>
        <end position="469"/>
    </location>
</feature>
<dbReference type="SUPFAM" id="SSF53254">
    <property type="entry name" value="Phosphoglycerate mutase-like"/>
    <property type="match status" value="1"/>
</dbReference>
<keyword evidence="7" id="KW-0378">Hydrolase</keyword>
<evidence type="ECO:0000313" key="15">
    <source>
        <dbReference type="EMBL" id="MBY32155.1"/>
    </source>
</evidence>
<proteinExistence type="inferred from homology"/>
<organism evidence="15">
    <name type="scientific">Schizaphis graminum</name>
    <name type="common">Green bug aphid</name>
    <dbReference type="NCBI Taxonomy" id="13262"/>
    <lineage>
        <taxon>Eukaryota</taxon>
        <taxon>Metazoa</taxon>
        <taxon>Ecdysozoa</taxon>
        <taxon>Arthropoda</taxon>
        <taxon>Hexapoda</taxon>
        <taxon>Insecta</taxon>
        <taxon>Pterygota</taxon>
        <taxon>Neoptera</taxon>
        <taxon>Paraneoptera</taxon>
        <taxon>Hemiptera</taxon>
        <taxon>Sternorrhyncha</taxon>
        <taxon>Aphidomorpha</taxon>
        <taxon>Aphidoidea</taxon>
        <taxon>Aphididae</taxon>
        <taxon>Aphidini</taxon>
        <taxon>Schizaphis</taxon>
    </lineage>
</organism>
<keyword evidence="6 14" id="KW-0732">Signal</keyword>
<comment type="subcellular location">
    <subcellularLocation>
        <location evidence="1">Membrane</location>
    </subcellularLocation>
</comment>
<evidence type="ECO:0000256" key="2">
    <source>
        <dbReference type="ARBA" id="ARBA00008422"/>
    </source>
</evidence>
<evidence type="ECO:0000256" key="4">
    <source>
        <dbReference type="ARBA" id="ARBA00013040"/>
    </source>
</evidence>
<evidence type="ECO:0000256" key="9">
    <source>
        <dbReference type="ARBA" id="ARBA00031642"/>
    </source>
</evidence>
<evidence type="ECO:0000256" key="7">
    <source>
        <dbReference type="ARBA" id="ARBA00022801"/>
    </source>
</evidence>
<name>A0A2S2PRZ1_SCHGA</name>
<evidence type="ECO:0000256" key="14">
    <source>
        <dbReference type="SAM" id="SignalP"/>
    </source>
</evidence>
<dbReference type="GO" id="GO:0003993">
    <property type="term" value="F:acid phosphatase activity"/>
    <property type="evidence" value="ECO:0007669"/>
    <property type="project" value="TreeGrafter"/>
</dbReference>
<dbReference type="EC" id="3.1.3.80" evidence="3"/>
<comment type="similarity">
    <text evidence="2">Belongs to the histidine acid phosphatase family. MINPP1 subfamily.</text>
</comment>
<dbReference type="AlphaFoldDB" id="A0A2S2PRZ1"/>
<evidence type="ECO:0000256" key="10">
    <source>
        <dbReference type="ARBA" id="ARBA00043668"/>
    </source>
</evidence>